<protein>
    <recommendedName>
        <fullName evidence="4">Asteroid domain-containing protein</fullName>
    </recommendedName>
</protein>
<reference evidence="2" key="1">
    <citation type="submission" date="2014-01" db="EMBL/GenBank/DDBJ databases">
        <title>The genome of the white-rot fungus Pycnoporus cinnabarinus: a basidiomycete model with a versatile arsenal for lignocellulosic biomass breakdown.</title>
        <authorList>
            <person name="Levasseur A."/>
            <person name="Lomascolo A."/>
            <person name="Ruiz-Duenas F.J."/>
            <person name="Uzan E."/>
            <person name="Piumi F."/>
            <person name="Kues U."/>
            <person name="Ram A.F.J."/>
            <person name="Murat C."/>
            <person name="Haon M."/>
            <person name="Benoit I."/>
            <person name="Arfi Y."/>
            <person name="Chevret D."/>
            <person name="Drula E."/>
            <person name="Kwon M.J."/>
            <person name="Gouret P."/>
            <person name="Lesage-Meessen L."/>
            <person name="Lombard V."/>
            <person name="Mariette J."/>
            <person name="Noirot C."/>
            <person name="Park J."/>
            <person name="Patyshakuliyeva A."/>
            <person name="Wieneger R.A.B."/>
            <person name="Wosten H.A.B."/>
            <person name="Martin F."/>
            <person name="Coutinho P.M."/>
            <person name="de Vries R."/>
            <person name="Martinez A.T."/>
            <person name="Klopp C."/>
            <person name="Pontarotti P."/>
            <person name="Henrissat B."/>
            <person name="Record E."/>
        </authorList>
    </citation>
    <scope>NUCLEOTIDE SEQUENCE [LARGE SCALE GENOMIC DNA]</scope>
    <source>
        <strain evidence="2">BRFM137</strain>
    </source>
</reference>
<feature type="compositionally biased region" description="Basic residues" evidence="1">
    <location>
        <begin position="110"/>
        <end position="125"/>
    </location>
</feature>
<feature type="region of interest" description="Disordered" evidence="1">
    <location>
        <begin position="87"/>
        <end position="134"/>
    </location>
</feature>
<feature type="region of interest" description="Disordered" evidence="1">
    <location>
        <begin position="472"/>
        <end position="491"/>
    </location>
</feature>
<gene>
    <name evidence="2" type="ORF">BN946_scf184709.g4</name>
</gene>
<dbReference type="PANTHER" id="PTHR15665">
    <property type="entry name" value="ASTEROID PROTEIN"/>
    <property type="match status" value="1"/>
</dbReference>
<dbReference type="OrthoDB" id="25987at2759"/>
<organism evidence="2 3">
    <name type="scientific">Pycnoporus cinnabarinus</name>
    <name type="common">Cinnabar-red polypore</name>
    <name type="synonym">Trametes cinnabarina</name>
    <dbReference type="NCBI Taxonomy" id="5643"/>
    <lineage>
        <taxon>Eukaryota</taxon>
        <taxon>Fungi</taxon>
        <taxon>Dikarya</taxon>
        <taxon>Basidiomycota</taxon>
        <taxon>Agaricomycotina</taxon>
        <taxon>Agaricomycetes</taxon>
        <taxon>Polyporales</taxon>
        <taxon>Polyporaceae</taxon>
        <taxon>Trametes</taxon>
    </lineage>
</organism>
<comment type="caution">
    <text evidence="2">The sequence shown here is derived from an EMBL/GenBank/DDBJ whole genome shotgun (WGS) entry which is preliminary data.</text>
</comment>
<evidence type="ECO:0008006" key="4">
    <source>
        <dbReference type="Google" id="ProtNLM"/>
    </source>
</evidence>
<dbReference type="Proteomes" id="UP000029665">
    <property type="component" value="Unassembled WGS sequence"/>
</dbReference>
<evidence type="ECO:0000256" key="1">
    <source>
        <dbReference type="SAM" id="MobiDB-lite"/>
    </source>
</evidence>
<feature type="region of interest" description="Disordered" evidence="1">
    <location>
        <begin position="419"/>
        <end position="440"/>
    </location>
</feature>
<dbReference type="OMA" id="EYTRTEY"/>
<name>A0A060SQX0_PYCCI</name>
<proteinExistence type="predicted"/>
<accession>A0A060SQX0</accession>
<dbReference type="STRING" id="5643.A0A060SQX0"/>
<evidence type="ECO:0000313" key="3">
    <source>
        <dbReference type="Proteomes" id="UP000029665"/>
    </source>
</evidence>
<sequence>MFSPLAYAVLVETLIEMASERHSGNLHVHIADEEGDPYAVALAGRLNAYVAGRDSDFIVLNAEGYQGYIPLDEMVWTVTHEASTAHDGEGSVYSVDTEPDFDESGFQPARSKKTRKARSAPHQRTGRGILPPDDVDDANAQVSLSFTVYSPSTLASHLEIPVSLLPLLGALVGNDFTGSSDDLDSSVTTAEIRATRRGNLQRLFFERQLTLGQRIERVAKILREILAAAFGKGVTPNKKRIKKTIGSVMDLIDAAVTALLLRPLDSFATGEKEAIVERVVEATLQYALPRPEEDDSEDVDAVNEETNRGPLRWVSDVCPLHHPSACPLVLSLSRLLSSQQTDSTVALTSEPLETVRKEYARAYRQGHFHPHILDAVQNGTMWPVLFLEDPDRESVKRSVGRPIREWLYAILDCSVGLPVPPKSPDREEGEALEEDEDEDELVDVVEEDSEDDIDPLARLKGVLKELDGSIIGGESAEQEPPPSILSSPAAPTTSCPKVIAEYIRRGTRLASEDVTVTPISELLRRTALASPVDPKTSLPLPPPLWPDDLRRRLLVAAVDSDYPAVLNVPDDRLRAVLALRSVVRRMHLRAQENPGVKERQLERWSESEAQAFLISLFGNVQERDTTQEQQAAEVPIVERHIQLVAQLFAALEAIEQLTHVLLLSPRIANPARRFSGRTFHALLTGVATPVEDVDEHLWQACWVGLEDAYTTVPVKKGKKEKRAAAVRQATASAKTKKAAATKSGMFELLGDAMA</sequence>
<keyword evidence="3" id="KW-1185">Reference proteome</keyword>
<dbReference type="AlphaFoldDB" id="A0A060SQX0"/>
<dbReference type="InterPro" id="IPR026832">
    <property type="entry name" value="Asteroid"/>
</dbReference>
<dbReference type="HOGENOM" id="CLU_314230_0_0_1"/>
<dbReference type="EMBL" id="CCBP010000431">
    <property type="protein sequence ID" value="CDO76942.1"/>
    <property type="molecule type" value="Genomic_DNA"/>
</dbReference>
<dbReference type="PANTHER" id="PTHR15665:SF1">
    <property type="entry name" value="PROTEIN ASTEROID HOMOLOG 1"/>
    <property type="match status" value="1"/>
</dbReference>
<evidence type="ECO:0000313" key="2">
    <source>
        <dbReference type="EMBL" id="CDO76942.1"/>
    </source>
</evidence>
<feature type="compositionally biased region" description="Acidic residues" evidence="1">
    <location>
        <begin position="427"/>
        <end position="440"/>
    </location>
</feature>